<feature type="chain" id="PRO_5015593443" description="Glycine zipper 2TM domain-containing protein" evidence="3">
    <location>
        <begin position="19"/>
        <end position="221"/>
    </location>
</feature>
<dbReference type="PANTHER" id="PTHR35603">
    <property type="match status" value="1"/>
</dbReference>
<evidence type="ECO:0000259" key="4">
    <source>
        <dbReference type="Pfam" id="PF05433"/>
    </source>
</evidence>
<accession>A0A2T7UJ70</accession>
<sequence length="221" mass="23339">MKTLTSTLLLVTAGWAQAQEVGQVISRTAVYQQVTVPRQTCSQAQVIVQNPSSGAGALMGAIAGGAVGSQIGGGSGQALATMVGFIGGAVMGDKIENPGSQLQNQTTCSTHNVYENRLVGYNVVYEYAGKQYSVQLPQDPGPTIQVQVTPLSAPRSEAPVVGPTVVSAPTTTVYTQAPVVYVPTPVYRTYPTIYPPVYTHVNLGWGWGGGHRHGHRHGHWR</sequence>
<feature type="signal peptide" evidence="3">
    <location>
        <begin position="1"/>
        <end position="18"/>
    </location>
</feature>
<dbReference type="RefSeq" id="WP_053174813.1">
    <property type="nucleotide sequence ID" value="NZ_LFYT02000001.1"/>
</dbReference>
<name>A0A2T7UJ70_9BURK</name>
<dbReference type="Pfam" id="PF05433">
    <property type="entry name" value="Rick_17kDa_Anti"/>
    <property type="match status" value="1"/>
</dbReference>
<proteinExistence type="predicted"/>
<dbReference type="PANTHER" id="PTHR35603:SF2">
    <property type="entry name" value="OUTER MEMBRANE LIPOPROTEIN"/>
    <property type="match status" value="1"/>
</dbReference>
<feature type="domain" description="Glycine zipper 2TM" evidence="4">
    <location>
        <begin position="55"/>
        <end position="96"/>
    </location>
</feature>
<dbReference type="GO" id="GO:0019867">
    <property type="term" value="C:outer membrane"/>
    <property type="evidence" value="ECO:0007669"/>
    <property type="project" value="InterPro"/>
</dbReference>
<dbReference type="STRING" id="1293045.H663_15540"/>
<organism evidence="5 6">
    <name type="scientific">Limnohabitans planktonicus II-D5</name>
    <dbReference type="NCBI Taxonomy" id="1293045"/>
    <lineage>
        <taxon>Bacteria</taxon>
        <taxon>Pseudomonadati</taxon>
        <taxon>Pseudomonadota</taxon>
        <taxon>Betaproteobacteria</taxon>
        <taxon>Burkholderiales</taxon>
        <taxon>Comamonadaceae</taxon>
        <taxon>Limnohabitans</taxon>
    </lineage>
</organism>
<dbReference type="InterPro" id="IPR051407">
    <property type="entry name" value="Bact_OM_lipoprot/Surf_antigen"/>
</dbReference>
<dbReference type="Proteomes" id="UP000037507">
    <property type="component" value="Unassembled WGS sequence"/>
</dbReference>
<evidence type="ECO:0000313" key="6">
    <source>
        <dbReference type="Proteomes" id="UP000037507"/>
    </source>
</evidence>
<keyword evidence="6" id="KW-1185">Reference proteome</keyword>
<evidence type="ECO:0000256" key="1">
    <source>
        <dbReference type="ARBA" id="ARBA00004370"/>
    </source>
</evidence>
<comment type="subcellular location">
    <subcellularLocation>
        <location evidence="1">Membrane</location>
    </subcellularLocation>
</comment>
<keyword evidence="2" id="KW-0472">Membrane</keyword>
<comment type="caution">
    <text evidence="5">The sequence shown here is derived from an EMBL/GenBank/DDBJ whole genome shotgun (WGS) entry which is preliminary data.</text>
</comment>
<evidence type="ECO:0000313" key="5">
    <source>
        <dbReference type="EMBL" id="PVE44678.1"/>
    </source>
</evidence>
<dbReference type="EMBL" id="LFYT02000001">
    <property type="protein sequence ID" value="PVE44678.1"/>
    <property type="molecule type" value="Genomic_DNA"/>
</dbReference>
<evidence type="ECO:0000256" key="2">
    <source>
        <dbReference type="ARBA" id="ARBA00023136"/>
    </source>
</evidence>
<keyword evidence="3" id="KW-0732">Signal</keyword>
<dbReference type="InterPro" id="IPR008816">
    <property type="entry name" value="Gly_zipper_2TM_dom"/>
</dbReference>
<dbReference type="AlphaFoldDB" id="A0A2T7UJ70"/>
<protein>
    <recommendedName>
        <fullName evidence="4">Glycine zipper 2TM domain-containing protein</fullName>
    </recommendedName>
</protein>
<evidence type="ECO:0000256" key="3">
    <source>
        <dbReference type="SAM" id="SignalP"/>
    </source>
</evidence>
<gene>
    <name evidence="5" type="ORF">H663_001275</name>
</gene>
<reference evidence="5" key="1">
    <citation type="submission" date="2017-04" db="EMBL/GenBank/DDBJ databases">
        <title>Unexpected and diverse lifestyles within the genus Limnohabitans.</title>
        <authorList>
            <person name="Kasalicky V."/>
            <person name="Mehrshad M."/>
            <person name="Andrei S.-A."/>
            <person name="Salcher M."/>
            <person name="Kratochvilova H."/>
            <person name="Simek K."/>
            <person name="Ghai R."/>
        </authorList>
    </citation>
    <scope>NUCLEOTIDE SEQUENCE [LARGE SCALE GENOMIC DNA]</scope>
    <source>
        <strain evidence="5">II-D5</strain>
    </source>
</reference>
<dbReference type="OrthoDB" id="8909257at2"/>